<evidence type="ECO:0000259" key="3">
    <source>
        <dbReference type="Pfam" id="PF17782"/>
    </source>
</evidence>
<dbReference type="Pfam" id="PF17782">
    <property type="entry name" value="WHD_DprA"/>
    <property type="match status" value="1"/>
</dbReference>
<evidence type="ECO:0000256" key="1">
    <source>
        <dbReference type="ARBA" id="ARBA00006525"/>
    </source>
</evidence>
<dbReference type="AlphaFoldDB" id="A0A139SSI4"/>
<feature type="domain" description="Smf/DprA SLOG" evidence="2">
    <location>
        <begin position="86"/>
        <end position="295"/>
    </location>
</feature>
<organism evidence="4 5">
    <name type="scientific">Ventosimonas gracilis</name>
    <dbReference type="NCBI Taxonomy" id="1680762"/>
    <lineage>
        <taxon>Bacteria</taxon>
        <taxon>Pseudomonadati</taxon>
        <taxon>Pseudomonadota</taxon>
        <taxon>Gammaproteobacteria</taxon>
        <taxon>Pseudomonadales</taxon>
        <taxon>Ventosimonadaceae</taxon>
        <taxon>Ventosimonas</taxon>
    </lineage>
</organism>
<dbReference type="NCBIfam" id="TIGR00732">
    <property type="entry name" value="dprA"/>
    <property type="match status" value="1"/>
</dbReference>
<comment type="caution">
    <text evidence="4">The sequence shown here is derived from an EMBL/GenBank/DDBJ whole genome shotgun (WGS) entry which is preliminary data.</text>
</comment>
<dbReference type="PANTHER" id="PTHR43022">
    <property type="entry name" value="PROTEIN SMF"/>
    <property type="match status" value="1"/>
</dbReference>
<feature type="domain" description="DprA winged helix" evidence="3">
    <location>
        <begin position="311"/>
        <end position="363"/>
    </location>
</feature>
<dbReference type="Gene3D" id="1.10.10.10">
    <property type="entry name" value="Winged helix-like DNA-binding domain superfamily/Winged helix DNA-binding domain"/>
    <property type="match status" value="1"/>
</dbReference>
<gene>
    <name evidence="4" type="ORF">AXE65_03170</name>
</gene>
<evidence type="ECO:0000259" key="2">
    <source>
        <dbReference type="Pfam" id="PF02481"/>
    </source>
</evidence>
<dbReference type="InterPro" id="IPR041614">
    <property type="entry name" value="DprA_WH"/>
</dbReference>
<name>A0A139SSI4_9GAMM</name>
<dbReference type="SUPFAM" id="SSF102405">
    <property type="entry name" value="MCP/YpsA-like"/>
    <property type="match status" value="1"/>
</dbReference>
<accession>A0A139SSI4</accession>
<evidence type="ECO:0000313" key="4">
    <source>
        <dbReference type="EMBL" id="KXU37494.1"/>
    </source>
</evidence>
<dbReference type="Proteomes" id="UP000072660">
    <property type="component" value="Unassembled WGS sequence"/>
</dbReference>
<dbReference type="PANTHER" id="PTHR43022:SF1">
    <property type="entry name" value="PROTEIN SMF"/>
    <property type="match status" value="1"/>
</dbReference>
<dbReference type="InterPro" id="IPR057666">
    <property type="entry name" value="DrpA_SLOG"/>
</dbReference>
<comment type="similarity">
    <text evidence="1">Belongs to the DprA/Smf family.</text>
</comment>
<dbReference type="Gene3D" id="3.40.50.450">
    <property type="match status" value="1"/>
</dbReference>
<dbReference type="InterPro" id="IPR003488">
    <property type="entry name" value="DprA"/>
</dbReference>
<sequence length="371" mass="39016">MSHTPALSAVELEARLNLHSLPAVGAQRFNKLMEGFGSAEQALRAPKSDWRALGIPLEACNARNAHEVKQQVAATLSWLEAKDHHLLMWDAENYPDLLAELPDAPPLLFVSGSPELLQRPQLAIVGSRAASRPGLDNARAFAKTLASGGFVITSGLALGIDGAAHQGALDGGGQTVAVLGTGLEHIYPRQHIRLADEIGAQGGALVSELPLNSPPQGRNFPRRNRIISGLALGVLVIEASPNSGSLITARLAAEQGRSVWALPGSIHHPGARGCHLLIREGAILVESTTHILEDLHGWQQNTPAIPQTTVQSAPQSAHPLLDLLSAAPISSEALAHASGLPLPQVLAALTDLEIEGRVANAGGRWLLRPAT</sequence>
<protein>
    <submittedName>
        <fullName evidence="4">DNA processing protein DprA</fullName>
    </submittedName>
</protein>
<dbReference type="OrthoDB" id="9785707at2"/>
<evidence type="ECO:0000313" key="5">
    <source>
        <dbReference type="Proteomes" id="UP000072660"/>
    </source>
</evidence>
<dbReference type="EMBL" id="LSZO01000163">
    <property type="protein sequence ID" value="KXU37494.1"/>
    <property type="molecule type" value="Genomic_DNA"/>
</dbReference>
<proteinExistence type="inferred from homology"/>
<reference evidence="4 5" key="1">
    <citation type="submission" date="2016-02" db="EMBL/GenBank/DDBJ databases">
        <authorList>
            <person name="Wen L."/>
            <person name="He K."/>
            <person name="Yang H."/>
        </authorList>
    </citation>
    <scope>NUCLEOTIDE SEQUENCE [LARGE SCALE GENOMIC DNA]</scope>
    <source>
        <strain evidence="4 5">CV58</strain>
    </source>
</reference>
<dbReference type="InterPro" id="IPR036388">
    <property type="entry name" value="WH-like_DNA-bd_sf"/>
</dbReference>
<dbReference type="RefSeq" id="WP_068390682.1">
    <property type="nucleotide sequence ID" value="NZ_LSZO01000163.1"/>
</dbReference>
<dbReference type="Pfam" id="PF02481">
    <property type="entry name" value="DNA_processg_A"/>
    <property type="match status" value="1"/>
</dbReference>
<keyword evidence="5" id="KW-1185">Reference proteome</keyword>
<dbReference type="GO" id="GO:0009294">
    <property type="term" value="P:DNA-mediated transformation"/>
    <property type="evidence" value="ECO:0007669"/>
    <property type="project" value="InterPro"/>
</dbReference>